<dbReference type="PANTHER" id="PTHR43362:SF1">
    <property type="entry name" value="MANNITOL DEHYDROGENASE 2-RELATED"/>
    <property type="match status" value="1"/>
</dbReference>
<dbReference type="RefSeq" id="WP_201634879.1">
    <property type="nucleotide sequence ID" value="NZ_CP068046.1"/>
</dbReference>
<dbReference type="PRINTS" id="PR00084">
    <property type="entry name" value="MTLDHDRGNASE"/>
</dbReference>
<evidence type="ECO:0000313" key="5">
    <source>
        <dbReference type="EMBL" id="QQR39969.1"/>
    </source>
</evidence>
<dbReference type="InterPro" id="IPR013131">
    <property type="entry name" value="Mannitol_DH_N"/>
</dbReference>
<dbReference type="InterPro" id="IPR036291">
    <property type="entry name" value="NAD(P)-bd_dom_sf"/>
</dbReference>
<feature type="domain" description="Mannitol dehydrogenase C-terminal" evidence="4">
    <location>
        <begin position="282"/>
        <end position="474"/>
    </location>
</feature>
<reference evidence="5 6" key="1">
    <citation type="submission" date="2021-01" db="EMBL/GenBank/DDBJ databases">
        <title>Genome seq and assembly of Devosia sp. LEGU1.</title>
        <authorList>
            <person name="Chhetri G."/>
        </authorList>
    </citation>
    <scope>NUCLEOTIDE SEQUENCE [LARGE SCALE GENOMIC DNA]</scope>
    <source>
        <strain evidence="5 6">LEGU1</strain>
    </source>
</reference>
<dbReference type="Gene3D" id="1.10.1040.10">
    <property type="entry name" value="N-(1-d-carboxylethyl)-l-norvaline Dehydrogenase, domain 2"/>
    <property type="match status" value="1"/>
</dbReference>
<dbReference type="Pfam" id="PF08125">
    <property type="entry name" value="Mannitol_dh_C"/>
    <property type="match status" value="1"/>
</dbReference>
<dbReference type="Gene3D" id="3.40.50.720">
    <property type="entry name" value="NAD(P)-binding Rossmann-like Domain"/>
    <property type="match status" value="1"/>
</dbReference>
<dbReference type="PANTHER" id="PTHR43362">
    <property type="entry name" value="MANNITOL DEHYDROGENASE DSF1-RELATED"/>
    <property type="match status" value="1"/>
</dbReference>
<sequence length="488" mass="53208">MTRLNSQTLSTLAAGIKVPDYDRSAVTPGIVHLGIGAFHRAHMAVYVDDLLGEDPSWGIVGASLRRPDTKDALEPQDGLYTIAVRDAAGTHPRVIGSILRVMDANTEREDLLALIADPAIRIVSLTVTEKGYCYAPATGELDEKHPDIVYDLAHPSEPRSAPGMLVEALARRKAADVVPFTVMSCDNLPSNGETAKRIVTRFAALRDKALGEWVKDVAFPSTMVDRIVPSTTDADRDEVAQLIGAEDAWPIMTEPFTQWVIEDRFPSGRPAFEKVGAQVVEDVEPFEHMKLRMLNGSHSTMAYSGYLGGYQYINEVMGDPAYAQMVHGLMTEEAMPTLDMEGTDLGAYRDQLLERFRNPALKHRTWQIAMDGSQKLPQRLLGTIRDRLAAGDSIDRLALGVAAWMRYVTGVDEKGGEIDVRDPHALKMHAIAADAGDDPEALFNGLVGLSEVFGTDLAGNAAFGEAVLRQLESLFDEGARATVAKLAR</sequence>
<proteinExistence type="predicted"/>
<keyword evidence="6" id="KW-1185">Reference proteome</keyword>
<dbReference type="Pfam" id="PF01232">
    <property type="entry name" value="Mannitol_dh"/>
    <property type="match status" value="1"/>
</dbReference>
<evidence type="ECO:0000256" key="1">
    <source>
        <dbReference type="ARBA" id="ARBA00023002"/>
    </source>
</evidence>
<feature type="domain" description="Mannitol dehydrogenase N-terminal" evidence="3">
    <location>
        <begin position="29"/>
        <end position="274"/>
    </location>
</feature>
<dbReference type="InterPro" id="IPR023027">
    <property type="entry name" value="Mannitol_DH_CS"/>
</dbReference>
<dbReference type="InterPro" id="IPR013328">
    <property type="entry name" value="6PGD_dom2"/>
</dbReference>
<dbReference type="InterPro" id="IPR050988">
    <property type="entry name" value="Mannitol_DH/Oxidoreductase"/>
</dbReference>
<gene>
    <name evidence="5" type="ORF">JI748_02835</name>
</gene>
<evidence type="ECO:0000313" key="6">
    <source>
        <dbReference type="Proteomes" id="UP000595857"/>
    </source>
</evidence>
<dbReference type="SUPFAM" id="SSF48179">
    <property type="entry name" value="6-phosphogluconate dehydrogenase C-terminal domain-like"/>
    <property type="match status" value="1"/>
</dbReference>
<dbReference type="InterPro" id="IPR000669">
    <property type="entry name" value="Mannitol_DH"/>
</dbReference>
<name>A0ABX7C9T5_9HYPH</name>
<dbReference type="PROSITE" id="PS00974">
    <property type="entry name" value="MANNITOL_DHGENASE"/>
    <property type="match status" value="1"/>
</dbReference>
<dbReference type="InterPro" id="IPR013118">
    <property type="entry name" value="Mannitol_DH_C"/>
</dbReference>
<dbReference type="EMBL" id="CP068046">
    <property type="protein sequence ID" value="QQR39969.1"/>
    <property type="molecule type" value="Genomic_DNA"/>
</dbReference>
<evidence type="ECO:0000259" key="4">
    <source>
        <dbReference type="Pfam" id="PF08125"/>
    </source>
</evidence>
<accession>A0ABX7C9T5</accession>
<protein>
    <submittedName>
        <fullName evidence="5">Mannitol dehydrogenase family protein</fullName>
    </submittedName>
</protein>
<evidence type="ECO:0000259" key="3">
    <source>
        <dbReference type="Pfam" id="PF01232"/>
    </source>
</evidence>
<keyword evidence="1" id="KW-0560">Oxidoreductase</keyword>
<keyword evidence="2" id="KW-0520">NAD</keyword>
<dbReference type="InterPro" id="IPR008927">
    <property type="entry name" value="6-PGluconate_DH-like_C_sf"/>
</dbReference>
<evidence type="ECO:0000256" key="2">
    <source>
        <dbReference type="ARBA" id="ARBA00023027"/>
    </source>
</evidence>
<dbReference type="Proteomes" id="UP000595857">
    <property type="component" value="Chromosome"/>
</dbReference>
<dbReference type="SUPFAM" id="SSF51735">
    <property type="entry name" value="NAD(P)-binding Rossmann-fold domains"/>
    <property type="match status" value="1"/>
</dbReference>
<organism evidence="5 6">
    <name type="scientific">Devosia rhizoryzae</name>
    <dbReference type="NCBI Taxonomy" id="2774137"/>
    <lineage>
        <taxon>Bacteria</taxon>
        <taxon>Pseudomonadati</taxon>
        <taxon>Pseudomonadota</taxon>
        <taxon>Alphaproteobacteria</taxon>
        <taxon>Hyphomicrobiales</taxon>
        <taxon>Devosiaceae</taxon>
        <taxon>Devosia</taxon>
    </lineage>
</organism>